<evidence type="ECO:0000313" key="2">
    <source>
        <dbReference type="Proteomes" id="UP000002748"/>
    </source>
</evidence>
<name>J5TL28_TRIAS</name>
<proteinExistence type="predicted"/>
<dbReference type="VEuPathDB" id="FungiDB:A1Q1_07408"/>
<accession>J5TL28</accession>
<dbReference type="AlphaFoldDB" id="J5TL28"/>
<organism evidence="1 2">
    <name type="scientific">Trichosporon asahii var. asahii (strain ATCC 90039 / CBS 2479 / JCM 2466 / KCTC 7840 / NBRC 103889/ NCYC 2677 / UAMH 7654)</name>
    <name type="common">Yeast</name>
    <dbReference type="NCBI Taxonomy" id="1186058"/>
    <lineage>
        <taxon>Eukaryota</taxon>
        <taxon>Fungi</taxon>
        <taxon>Dikarya</taxon>
        <taxon>Basidiomycota</taxon>
        <taxon>Agaricomycotina</taxon>
        <taxon>Tremellomycetes</taxon>
        <taxon>Trichosporonales</taxon>
        <taxon>Trichosporonaceae</taxon>
        <taxon>Trichosporon</taxon>
    </lineage>
</organism>
<evidence type="ECO:0008006" key="3">
    <source>
        <dbReference type="Google" id="ProtNLM"/>
    </source>
</evidence>
<dbReference type="EMBL" id="ALBS01000057">
    <property type="protein sequence ID" value="EJT51436.1"/>
    <property type="molecule type" value="Genomic_DNA"/>
</dbReference>
<dbReference type="GeneID" id="25990920"/>
<dbReference type="HOGENOM" id="CLU_594729_0_0_1"/>
<evidence type="ECO:0000313" key="1">
    <source>
        <dbReference type="EMBL" id="EJT51436.1"/>
    </source>
</evidence>
<comment type="caution">
    <text evidence="1">The sequence shown here is derived from an EMBL/GenBank/DDBJ whole genome shotgun (WGS) entry which is preliminary data.</text>
</comment>
<sequence length="460" mass="52955">MPSIDWLSFPHILDEIFDQADSSALACLRTVCRHFKAEAERRLYRHVTVAATYPGIPEVQFISSNDLNIPGLHGLLDLTPGLRAVTLQRLEQHTRILDICRHPFDTDHAPADLTQCLWWMKTLKLDLVRVASPRSLWVPYLEWGASYWGHRSYADFATYPVHLDTRIVPPPPAQKAVFFIDLTPPYPPLGTGGVSRIQPLPFNAVRYKACPESGPRLLLPPDEVPYRQRYFRYDFAIHGDIFKCGNDGSCMRNHDGSRATTLVLNLRYEPNHPLLPAARWFVKSGRSSEPITQRIGPRHLVIIFSPTPYPDADEAFSWARQAPLIEINWESALRLWRNGHRDADYGMLMHLWELAWPVFEEYQFDGGGEVTFVGLEDFRNVDLGLPTHIDDWPARKAELELRYLELNTVRRERCSLMPLPDSYAPNFLMRDEYRAIVGEEVWEMETSEPLGAWSEPPHHQ</sequence>
<reference evidence="1 2" key="1">
    <citation type="journal article" date="2012" name="Eukaryot. Cell">
        <title>Draft genome sequence of CBS 2479, the standard type strain of Trichosporon asahii.</title>
        <authorList>
            <person name="Yang R.Y."/>
            <person name="Li H.T."/>
            <person name="Zhu H."/>
            <person name="Zhou G.P."/>
            <person name="Wang M."/>
            <person name="Wang L."/>
        </authorList>
    </citation>
    <scope>NUCLEOTIDE SEQUENCE [LARGE SCALE GENOMIC DNA]</scope>
    <source>
        <strain evidence="2">ATCC 90039 / CBS 2479 / JCM 2466 / KCTC 7840 / NCYC 2677 / UAMH 7654</strain>
    </source>
</reference>
<protein>
    <recommendedName>
        <fullName evidence="3">F-box domain-containing protein</fullName>
    </recommendedName>
</protein>
<dbReference type="RefSeq" id="XP_014183119.1">
    <property type="nucleotide sequence ID" value="XM_014327644.1"/>
</dbReference>
<dbReference type="Proteomes" id="UP000002748">
    <property type="component" value="Unassembled WGS sequence"/>
</dbReference>
<gene>
    <name evidence="1" type="ORF">A1Q1_07408</name>
</gene>
<dbReference type="KEGG" id="tasa:A1Q1_07408"/>